<dbReference type="EMBL" id="CYKH01000227">
    <property type="protein sequence ID" value="CUF01372.1"/>
    <property type="molecule type" value="Genomic_DNA"/>
</dbReference>
<dbReference type="OMA" id="LRIATCY"/>
<dbReference type="VEuPathDB" id="TriTrypDB:BSAL_58180"/>
<dbReference type="Proteomes" id="UP000051952">
    <property type="component" value="Unassembled WGS sequence"/>
</dbReference>
<sequence>MFSRNVLRCCSATAAPGVANHTPRPKKNPIFAKIANVYMTKIPSGIREFVIMGPLCLGACLIVYNMESLVPESMKQHMSGATPTQDIMSYKLEPVYDADTGRLKAYRKVLTSTTATPSNSG</sequence>
<dbReference type="AlphaFoldDB" id="A0A0S4IP38"/>
<evidence type="ECO:0000313" key="2">
    <source>
        <dbReference type="Proteomes" id="UP000051952"/>
    </source>
</evidence>
<dbReference type="OrthoDB" id="269392at2759"/>
<gene>
    <name evidence="1" type="ORF">BSAL_58180</name>
</gene>
<name>A0A0S4IP38_BODSA</name>
<accession>A0A0S4IP38</accession>
<organism evidence="1 2">
    <name type="scientific">Bodo saltans</name>
    <name type="common">Flagellated protozoan</name>
    <dbReference type="NCBI Taxonomy" id="75058"/>
    <lineage>
        <taxon>Eukaryota</taxon>
        <taxon>Discoba</taxon>
        <taxon>Euglenozoa</taxon>
        <taxon>Kinetoplastea</taxon>
        <taxon>Metakinetoplastina</taxon>
        <taxon>Eubodonida</taxon>
        <taxon>Bodonidae</taxon>
        <taxon>Bodo</taxon>
    </lineage>
</organism>
<reference evidence="2" key="1">
    <citation type="submission" date="2015-09" db="EMBL/GenBank/DDBJ databases">
        <authorList>
            <consortium name="Pathogen Informatics"/>
        </authorList>
    </citation>
    <scope>NUCLEOTIDE SEQUENCE [LARGE SCALE GENOMIC DNA]</scope>
    <source>
        <strain evidence="2">Lake Konstanz</strain>
    </source>
</reference>
<evidence type="ECO:0000313" key="1">
    <source>
        <dbReference type="EMBL" id="CUF01372.1"/>
    </source>
</evidence>
<proteinExistence type="predicted"/>
<protein>
    <submittedName>
        <fullName evidence="1">Uncharacterized protein</fullName>
    </submittedName>
</protein>
<keyword evidence="2" id="KW-1185">Reference proteome</keyword>